<reference evidence="1 2" key="2">
    <citation type="submission" date="2017-06" db="EMBL/GenBank/DDBJ databases">
        <title>Complete genome sequence of Vibrio sp. 2521-89, a close relative of Vibrio cholerae isolated from lake water in New Mexico, USA.</title>
        <authorList>
            <person name="Liang K."/>
            <person name="Orata F.D."/>
            <person name="Winkjer N.S."/>
            <person name="Tarr C.L."/>
            <person name="Boucher Y."/>
        </authorList>
    </citation>
    <scope>NUCLEOTIDE SEQUENCE [LARGE SCALE GENOMIC DNA]</scope>
    <source>
        <strain evidence="1 2">2521-89</strain>
    </source>
</reference>
<name>A0AAU8WMB4_9VIBR</name>
<accession>A0AAU8WMB4</accession>
<dbReference type="RefSeq" id="WP_000030909.1">
    <property type="nucleotide sequence ID" value="NZ_CP022352.1"/>
</dbReference>
<evidence type="ECO:0008006" key="3">
    <source>
        <dbReference type="Google" id="ProtNLM"/>
    </source>
</evidence>
<evidence type="ECO:0000313" key="1">
    <source>
        <dbReference type="EMBL" id="ASK53375.1"/>
    </source>
</evidence>
<proteinExistence type="predicted"/>
<gene>
    <name evidence="1" type="ORF">CEQ48_00490</name>
</gene>
<keyword evidence="2" id="KW-1185">Reference proteome</keyword>
<dbReference type="EMBL" id="CP022352">
    <property type="protein sequence ID" value="ASK53375.1"/>
    <property type="molecule type" value="Genomic_DNA"/>
</dbReference>
<organism evidence="1 2">
    <name type="scientific">Vibrio tarriae</name>
    <dbReference type="NCBI Taxonomy" id="2014742"/>
    <lineage>
        <taxon>Bacteria</taxon>
        <taxon>Pseudomonadati</taxon>
        <taxon>Pseudomonadota</taxon>
        <taxon>Gammaproteobacteria</taxon>
        <taxon>Vibrionales</taxon>
        <taxon>Vibrionaceae</taxon>
        <taxon>Vibrio</taxon>
    </lineage>
</organism>
<dbReference type="AlphaFoldDB" id="A0AAU8WMB4"/>
<dbReference type="KEGG" id="vti:CEQ48_00490"/>
<dbReference type="Proteomes" id="UP000198371">
    <property type="component" value="Chromosome 2"/>
</dbReference>
<reference evidence="2" key="1">
    <citation type="journal article" date="2017" name="Genome Announc.">
        <title>Complete Genome Sequence of Vibrio sp. Strain 2521-89, a Close Relative of Vibrio cholerae Isolated from Lake Water in New Mexico, USA.</title>
        <authorList>
            <person name="Liang K."/>
            <person name="Orata F.D."/>
            <person name="Winkjer N.S."/>
            <person name="Rowe L.A."/>
            <person name="Tarr C.L."/>
            <person name="Boucher Y."/>
        </authorList>
    </citation>
    <scope>NUCLEOTIDE SEQUENCE [LARGE SCALE GENOMIC DNA]</scope>
    <source>
        <strain evidence="2">2521-89</strain>
    </source>
</reference>
<sequence length="287" mass="32839">MSKCSLCSCEAELELSHILPKFLFRYQKKSSPTGNIRSVVNPNRIVQDGEKVPFLCGECEDLFSRWETSFANNIFYPYEKGEKSEFSYDSDLSKFLASLSFRCLKLSYVENRLSYIENSLISYVPKALNNLSRYLLGEIPHPNEQRQHMILLDTAHSSSGYINGIKESEFNLYTTRAIEYDVVASDIVIFVYIKFLKFLVLCPVYTKTQKGWRSSRINHQSGVLKPCSIELNDYVLHRMLDGARRMVASRTDISDKQQSIIKSNLAKQQPENLVSSPIGRAILSSKL</sequence>
<evidence type="ECO:0000313" key="2">
    <source>
        <dbReference type="Proteomes" id="UP000198371"/>
    </source>
</evidence>
<protein>
    <recommendedName>
        <fullName evidence="3">HNH endonuclease</fullName>
    </recommendedName>
</protein>